<keyword evidence="6" id="KW-0811">Translocation</keyword>
<dbReference type="InterPro" id="IPR023058">
    <property type="entry name" value="PPIase_PpiC_CS"/>
</dbReference>
<evidence type="ECO:0000256" key="1">
    <source>
        <dbReference type="ARBA" id="ARBA00022448"/>
    </source>
</evidence>
<gene>
    <name evidence="11" type="ORF">COU33_04895</name>
</gene>
<dbReference type="GO" id="GO:0003755">
    <property type="term" value="F:peptidyl-prolyl cis-trans isomerase activity"/>
    <property type="evidence" value="ECO:0007669"/>
    <property type="project" value="UniProtKB-KW"/>
</dbReference>
<dbReference type="Gene3D" id="3.30.1360.200">
    <property type="match status" value="1"/>
</dbReference>
<evidence type="ECO:0000256" key="2">
    <source>
        <dbReference type="ARBA" id="ARBA00022475"/>
    </source>
</evidence>
<dbReference type="InterPro" id="IPR022646">
    <property type="entry name" value="SecD/SecF_CS"/>
</dbReference>
<dbReference type="Pfam" id="PF22599">
    <property type="entry name" value="SecDF_P1_head"/>
    <property type="match status" value="1"/>
</dbReference>
<dbReference type="InterPro" id="IPR000297">
    <property type="entry name" value="PPIase_PpiC"/>
</dbReference>
<dbReference type="InterPro" id="IPR022813">
    <property type="entry name" value="SecD/SecF_arch_bac"/>
</dbReference>
<dbReference type="AlphaFoldDB" id="A0A2M6W005"/>
<dbReference type="EMBL" id="PFBZ01000209">
    <property type="protein sequence ID" value="PIT86123.1"/>
    <property type="molecule type" value="Genomic_DNA"/>
</dbReference>
<evidence type="ECO:0000256" key="3">
    <source>
        <dbReference type="ARBA" id="ARBA00022692"/>
    </source>
</evidence>
<keyword evidence="8" id="KW-0697">Rotamase</keyword>
<dbReference type="Gene3D" id="3.10.50.40">
    <property type="match status" value="2"/>
</dbReference>
<dbReference type="InterPro" id="IPR046357">
    <property type="entry name" value="PPIase_dom_sf"/>
</dbReference>
<evidence type="ECO:0000256" key="7">
    <source>
        <dbReference type="ARBA" id="ARBA00023136"/>
    </source>
</evidence>
<dbReference type="GO" id="GO:0015031">
    <property type="term" value="P:protein transport"/>
    <property type="evidence" value="ECO:0007669"/>
    <property type="project" value="UniProtKB-KW"/>
</dbReference>
<dbReference type="PROSITE" id="PS01096">
    <property type="entry name" value="PPIC_PPIASE_1"/>
    <property type="match status" value="1"/>
</dbReference>
<protein>
    <recommendedName>
        <fullName evidence="10">PpiC domain-containing protein</fullName>
    </recommendedName>
</protein>
<feature type="transmembrane region" description="Helical" evidence="9">
    <location>
        <begin position="12"/>
        <end position="29"/>
    </location>
</feature>
<comment type="caution">
    <text evidence="11">The sequence shown here is derived from an EMBL/GenBank/DDBJ whole genome shotgun (WGS) entry which is preliminary data.</text>
</comment>
<accession>A0A2M6W005</accession>
<dbReference type="SUPFAM" id="SSF82866">
    <property type="entry name" value="Multidrug efflux transporter AcrB transmembrane domain"/>
    <property type="match status" value="1"/>
</dbReference>
<evidence type="ECO:0000256" key="9">
    <source>
        <dbReference type="SAM" id="Phobius"/>
    </source>
</evidence>
<keyword evidence="2" id="KW-1003">Cell membrane</keyword>
<feature type="domain" description="PpiC" evidence="10">
    <location>
        <begin position="156"/>
        <end position="251"/>
    </location>
</feature>
<evidence type="ECO:0000313" key="12">
    <source>
        <dbReference type="Proteomes" id="UP000229362"/>
    </source>
</evidence>
<dbReference type="Proteomes" id="UP000229362">
    <property type="component" value="Unassembled WGS sequence"/>
</dbReference>
<keyword evidence="7 9" id="KW-0472">Membrane</keyword>
<dbReference type="PROSITE" id="PS50198">
    <property type="entry name" value="PPIC_PPIASE_2"/>
    <property type="match status" value="2"/>
</dbReference>
<evidence type="ECO:0000256" key="5">
    <source>
        <dbReference type="ARBA" id="ARBA00022989"/>
    </source>
</evidence>
<evidence type="ECO:0000313" key="11">
    <source>
        <dbReference type="EMBL" id="PIT86123.1"/>
    </source>
</evidence>
<evidence type="ECO:0000256" key="4">
    <source>
        <dbReference type="ARBA" id="ARBA00022927"/>
    </source>
</evidence>
<feature type="transmembrane region" description="Helical" evidence="9">
    <location>
        <begin position="515"/>
        <end position="544"/>
    </location>
</feature>
<feature type="domain" description="PpiC" evidence="10">
    <location>
        <begin position="256"/>
        <end position="361"/>
    </location>
</feature>
<dbReference type="Gene3D" id="3.30.70.3400">
    <property type="match status" value="1"/>
</dbReference>
<keyword evidence="8" id="KW-0413">Isomerase</keyword>
<dbReference type="Pfam" id="PF21760">
    <property type="entry name" value="SecD_1st"/>
    <property type="match status" value="1"/>
</dbReference>
<keyword evidence="1" id="KW-0813">Transport</keyword>
<dbReference type="Pfam" id="PF07549">
    <property type="entry name" value="Sec_GG"/>
    <property type="match status" value="1"/>
</dbReference>
<dbReference type="PANTHER" id="PTHR30081">
    <property type="entry name" value="PROTEIN-EXPORT MEMBRANE PROTEIN SEC"/>
    <property type="match status" value="1"/>
</dbReference>
<dbReference type="GO" id="GO:0005886">
    <property type="term" value="C:plasma membrane"/>
    <property type="evidence" value="ECO:0007669"/>
    <property type="project" value="TreeGrafter"/>
</dbReference>
<dbReference type="InterPro" id="IPR048631">
    <property type="entry name" value="SecD_1st"/>
</dbReference>
<dbReference type="PANTHER" id="PTHR30081:SF1">
    <property type="entry name" value="PROTEIN TRANSLOCASE SUBUNIT SECD"/>
    <property type="match status" value="1"/>
</dbReference>
<feature type="non-terminal residue" evidence="11">
    <location>
        <position position="545"/>
    </location>
</feature>
<name>A0A2M6W005_9BACT</name>
<evidence type="ECO:0000256" key="6">
    <source>
        <dbReference type="ARBA" id="ARBA00023010"/>
    </source>
</evidence>
<reference evidence="12" key="1">
    <citation type="submission" date="2017-09" db="EMBL/GenBank/DDBJ databases">
        <title>Depth-based differentiation of microbial function through sediment-hosted aquifers and enrichment of novel symbionts in the deep terrestrial subsurface.</title>
        <authorList>
            <person name="Probst A.J."/>
            <person name="Ladd B."/>
            <person name="Jarett J.K."/>
            <person name="Geller-Mcgrath D.E."/>
            <person name="Sieber C.M.K."/>
            <person name="Emerson J.B."/>
            <person name="Anantharaman K."/>
            <person name="Thomas B.C."/>
            <person name="Malmstrom R."/>
            <person name="Stieglmeier M."/>
            <person name="Klingl A."/>
            <person name="Woyke T."/>
            <person name="Ryan C.M."/>
            <person name="Banfield J.F."/>
        </authorList>
    </citation>
    <scope>NUCLEOTIDE SEQUENCE [LARGE SCALE GENOMIC DNA]</scope>
</reference>
<dbReference type="Pfam" id="PF13616">
    <property type="entry name" value="Rotamase_3"/>
    <property type="match status" value="1"/>
</dbReference>
<evidence type="ECO:0000256" key="8">
    <source>
        <dbReference type="PROSITE-ProRule" id="PRU00278"/>
    </source>
</evidence>
<dbReference type="InterPro" id="IPR054384">
    <property type="entry name" value="SecDF_P1_head"/>
</dbReference>
<sequence>MKTQDRHIRSKVRWGIAGIFVLFLAAFAYDVPAVFNRGIDTVNKTVALGIPHIPENPFQLGLDLQGGAHLVYQADVTDIPFADRAVAVEGVRDVIERRVNAFGVGEPNVQTAKVGDDYRLNVELAGITDVNRAITMIGETPILEFQEENNVPPRALTAEEQAQIDEENAAAKEKAVLVVNALQAGQDFDSLVQEYSQDDTSKNNNGYVGFVPSSVAVLAPIYEWAQTHAEGDVSQDTIETDIGYHLVKRGVEQEGEPQVAASHILVCYLGASGCANPLYTKEEARAKAQDIFDQANADNFAQLAQEFSSDPSVVENGGDLGTFGKGAMVPAFEEAVYNAEVGQIVGPVESQFGFHVIYKTGESAETEYEISHVFIRKTLDTDILPSQSPWMPTGLSGKQLERAEVVTDGNTGAVQVSLQFDQEGTELFEEITGRNVGKSIAIFLDGAPISIPSVNQAIGGGRAVITGSFTVKEAQVLSQRLNTGALPVSIELISQQSIGASLGAESLSKSMKAGILGILLVMVFMLLYYRLPGLVSVISLAIYII</sequence>
<dbReference type="Pfam" id="PF00639">
    <property type="entry name" value="Rotamase"/>
    <property type="match status" value="1"/>
</dbReference>
<organism evidence="11 12">
    <name type="scientific">Candidatus Magasanikbacteria bacterium CG10_big_fil_rev_8_21_14_0_10_43_6</name>
    <dbReference type="NCBI Taxonomy" id="1974650"/>
    <lineage>
        <taxon>Bacteria</taxon>
        <taxon>Candidatus Magasanikiibacteriota</taxon>
    </lineage>
</organism>
<dbReference type="SUPFAM" id="SSF54534">
    <property type="entry name" value="FKBP-like"/>
    <property type="match status" value="2"/>
</dbReference>
<evidence type="ECO:0000259" key="10">
    <source>
        <dbReference type="PROSITE" id="PS50198"/>
    </source>
</evidence>
<keyword evidence="3 9" id="KW-0812">Transmembrane</keyword>
<proteinExistence type="predicted"/>
<keyword evidence="5 9" id="KW-1133">Transmembrane helix</keyword>
<keyword evidence="4" id="KW-0653">Protein transport</keyword>